<dbReference type="SUPFAM" id="SSF54593">
    <property type="entry name" value="Glyoxalase/Bleomycin resistance protein/Dihydroxybiphenyl dioxygenase"/>
    <property type="match status" value="1"/>
</dbReference>
<comment type="cofactor">
    <cofactor evidence="1 10">
        <name>Fe(2+)</name>
        <dbReference type="ChEBI" id="CHEBI:29033"/>
    </cofactor>
</comment>
<evidence type="ECO:0000256" key="9">
    <source>
        <dbReference type="ARBA" id="ARBA00023004"/>
    </source>
</evidence>
<dbReference type="InterPro" id="IPR029068">
    <property type="entry name" value="Glyas_Bleomycin-R_OHBP_Dase"/>
</dbReference>
<dbReference type="InterPro" id="IPR054560">
    <property type="entry name" value="XylE-like_N"/>
</dbReference>
<dbReference type="PROSITE" id="PS51819">
    <property type="entry name" value="VOC"/>
    <property type="match status" value="2"/>
</dbReference>
<keyword evidence="7 10" id="KW-0223">Dioxygenase</keyword>
<organism evidence="12 13">
    <name type="scientific">Pseudogracilibacillus auburnensis</name>
    <dbReference type="NCBI Taxonomy" id="1494959"/>
    <lineage>
        <taxon>Bacteria</taxon>
        <taxon>Bacillati</taxon>
        <taxon>Bacillota</taxon>
        <taxon>Bacilli</taxon>
        <taxon>Bacillales</taxon>
        <taxon>Bacillaceae</taxon>
        <taxon>Pseudogracilibacillus</taxon>
    </lineage>
</organism>
<evidence type="ECO:0000256" key="6">
    <source>
        <dbReference type="ARBA" id="ARBA00022797"/>
    </source>
</evidence>
<evidence type="ECO:0000313" key="13">
    <source>
        <dbReference type="Proteomes" id="UP000247978"/>
    </source>
</evidence>
<evidence type="ECO:0000256" key="5">
    <source>
        <dbReference type="ARBA" id="ARBA00022737"/>
    </source>
</evidence>
<keyword evidence="6 10" id="KW-0058">Aromatic hydrocarbons catabolism</keyword>
<dbReference type="RefSeq" id="WP_110396624.1">
    <property type="nucleotide sequence ID" value="NZ_JBHUHB010000001.1"/>
</dbReference>
<accession>A0A2V3VQB2</accession>
<dbReference type="PANTHER" id="PTHR21366">
    <property type="entry name" value="GLYOXALASE FAMILY PROTEIN"/>
    <property type="match status" value="1"/>
</dbReference>
<keyword evidence="13" id="KW-1185">Reference proteome</keyword>
<name>A0A2V3VQB2_9BACI</name>
<dbReference type="PROSITE" id="PS00082">
    <property type="entry name" value="EXTRADIOL_DIOXYGENAS"/>
    <property type="match status" value="1"/>
</dbReference>
<dbReference type="AlphaFoldDB" id="A0A2V3VQB2"/>
<evidence type="ECO:0000256" key="10">
    <source>
        <dbReference type="RuleBase" id="RU000683"/>
    </source>
</evidence>
<keyword evidence="8 10" id="KW-0560">Oxidoreductase</keyword>
<feature type="domain" description="VOC" evidence="11">
    <location>
        <begin position="142"/>
        <end position="262"/>
    </location>
</feature>
<dbReference type="EMBL" id="QJJQ01000014">
    <property type="protein sequence ID" value="PXW83750.1"/>
    <property type="molecule type" value="Genomic_DNA"/>
</dbReference>
<dbReference type="GO" id="GO:0051213">
    <property type="term" value="F:dioxygenase activity"/>
    <property type="evidence" value="ECO:0007669"/>
    <property type="project" value="UniProtKB-KW"/>
</dbReference>
<reference evidence="12 13" key="1">
    <citation type="submission" date="2018-05" db="EMBL/GenBank/DDBJ databases">
        <title>Genomic Encyclopedia of Type Strains, Phase IV (KMG-IV): sequencing the most valuable type-strain genomes for metagenomic binning, comparative biology and taxonomic classification.</title>
        <authorList>
            <person name="Goeker M."/>
        </authorList>
    </citation>
    <scope>NUCLEOTIDE SEQUENCE [LARGE SCALE GENOMIC DNA]</scope>
    <source>
        <strain evidence="12 13">DSM 28556</strain>
    </source>
</reference>
<evidence type="ECO:0000256" key="7">
    <source>
        <dbReference type="ARBA" id="ARBA00022964"/>
    </source>
</evidence>
<dbReference type="InterPro" id="IPR037523">
    <property type="entry name" value="VOC_core"/>
</dbReference>
<gene>
    <name evidence="12" type="ORF">DFR56_11434</name>
</gene>
<evidence type="ECO:0000259" key="11">
    <source>
        <dbReference type="PROSITE" id="PS51819"/>
    </source>
</evidence>
<comment type="similarity">
    <text evidence="2 10">Belongs to the extradiol ring-cleavage dioxygenase family.</text>
</comment>
<dbReference type="InterPro" id="IPR011981">
    <property type="entry name" value="DHPA_dOase_Mn/Fe"/>
</dbReference>
<keyword evidence="9 10" id="KW-0408">Iron</keyword>
<evidence type="ECO:0000256" key="3">
    <source>
        <dbReference type="ARBA" id="ARBA00011881"/>
    </source>
</evidence>
<dbReference type="NCBIfam" id="TIGR02295">
    <property type="entry name" value="HpaD"/>
    <property type="match status" value="1"/>
</dbReference>
<dbReference type="InterPro" id="IPR050383">
    <property type="entry name" value="GlyoxalaseI/FosfomycinResist"/>
</dbReference>
<evidence type="ECO:0000256" key="1">
    <source>
        <dbReference type="ARBA" id="ARBA00001954"/>
    </source>
</evidence>
<dbReference type="OrthoDB" id="317332at2"/>
<feature type="domain" description="VOC" evidence="11">
    <location>
        <begin position="7"/>
        <end position="121"/>
    </location>
</feature>
<dbReference type="Gene3D" id="3.10.180.10">
    <property type="entry name" value="2,3-Dihydroxybiphenyl 1,2-Dioxygenase, domain 1"/>
    <property type="match status" value="2"/>
</dbReference>
<dbReference type="InterPro" id="IPR000486">
    <property type="entry name" value="Xdiol_ring_cleave_dOase_1/2"/>
</dbReference>
<proteinExistence type="inferred from homology"/>
<keyword evidence="5" id="KW-0677">Repeat</keyword>
<sequence>MSFNISRTGRAVLHVTDLEASRKFYVDGLGLYETESDDNHIYLRGYEEQGHHSLLLKKAAKPAVEVISYKVYDDSDLDKIEQVAQANNLPYKWVEKGEQRAIGRAIRMQDVSGLPLEFYAEMEHVDSLMQRYDLYKGARIQRIDHLNCLVPDVQKAYDFYHKEFGFRASEYTEDDEGKLWAIWTHRKGNVHDQAFMNGDGPLLHHVGFWLPDPLALIHACDVLASMGMADNIERGPGRHGLSNAFFLYLRDPDGHRIELYFGDYFTGDGDFKPKRWSVHDKTRQTFWGHEAPDSWFDEASTLLHVITGEEVKQEKAKLTLYKPDFTM</sequence>
<evidence type="ECO:0000256" key="4">
    <source>
        <dbReference type="ARBA" id="ARBA00022723"/>
    </source>
</evidence>
<dbReference type="InterPro" id="IPR004360">
    <property type="entry name" value="Glyas_Fos-R_dOase_dom"/>
</dbReference>
<protein>
    <submittedName>
        <fullName evidence="12">3,4-dihydroxyphenylacetate 2,3-dioxygenase</fullName>
    </submittedName>
</protein>
<evidence type="ECO:0000313" key="12">
    <source>
        <dbReference type="EMBL" id="PXW83750.1"/>
    </source>
</evidence>
<dbReference type="Pfam" id="PF22247">
    <property type="entry name" value="Diox-like_N"/>
    <property type="match status" value="1"/>
</dbReference>
<comment type="subunit">
    <text evidence="3">Homotetramer.</text>
</comment>
<dbReference type="Proteomes" id="UP000247978">
    <property type="component" value="Unassembled WGS sequence"/>
</dbReference>
<dbReference type="Pfam" id="PF00903">
    <property type="entry name" value="Glyoxalase"/>
    <property type="match status" value="1"/>
</dbReference>
<evidence type="ECO:0000256" key="2">
    <source>
        <dbReference type="ARBA" id="ARBA00008784"/>
    </source>
</evidence>
<evidence type="ECO:0000256" key="8">
    <source>
        <dbReference type="ARBA" id="ARBA00023002"/>
    </source>
</evidence>
<dbReference type="GO" id="GO:0008198">
    <property type="term" value="F:ferrous iron binding"/>
    <property type="evidence" value="ECO:0007669"/>
    <property type="project" value="InterPro"/>
</dbReference>
<comment type="caution">
    <text evidence="12">The sequence shown here is derived from an EMBL/GenBank/DDBJ whole genome shotgun (WGS) entry which is preliminary data.</text>
</comment>
<keyword evidence="4" id="KW-0479">Metal-binding</keyword>